<dbReference type="EMBL" id="LAZR01031577">
    <property type="protein sequence ID" value="KKL53348.1"/>
    <property type="molecule type" value="Genomic_DNA"/>
</dbReference>
<dbReference type="AlphaFoldDB" id="A0A0F9CVH9"/>
<protein>
    <submittedName>
        <fullName evidence="1">Uncharacterized protein</fullName>
    </submittedName>
</protein>
<reference evidence="1" key="1">
    <citation type="journal article" date="2015" name="Nature">
        <title>Complex archaea that bridge the gap between prokaryotes and eukaryotes.</title>
        <authorList>
            <person name="Spang A."/>
            <person name="Saw J.H."/>
            <person name="Jorgensen S.L."/>
            <person name="Zaremba-Niedzwiedzka K."/>
            <person name="Martijn J."/>
            <person name="Lind A.E."/>
            <person name="van Eijk R."/>
            <person name="Schleper C."/>
            <person name="Guy L."/>
            <person name="Ettema T.J."/>
        </authorList>
    </citation>
    <scope>NUCLEOTIDE SEQUENCE</scope>
</reference>
<organism evidence="1">
    <name type="scientific">marine sediment metagenome</name>
    <dbReference type="NCBI Taxonomy" id="412755"/>
    <lineage>
        <taxon>unclassified sequences</taxon>
        <taxon>metagenomes</taxon>
        <taxon>ecological metagenomes</taxon>
    </lineage>
</organism>
<proteinExistence type="predicted"/>
<accession>A0A0F9CVH9</accession>
<sequence length="88" mass="9844">MSRRRRDIGYTAEKAIRAQLSEGGSVLGISLKYSCSQGLIRTIRDGTRNNEFLDTPPQKQIMCTACGTRPKAPELTYLCQVCFKEEGE</sequence>
<evidence type="ECO:0000313" key="1">
    <source>
        <dbReference type="EMBL" id="KKL53348.1"/>
    </source>
</evidence>
<comment type="caution">
    <text evidence="1">The sequence shown here is derived from an EMBL/GenBank/DDBJ whole genome shotgun (WGS) entry which is preliminary data.</text>
</comment>
<name>A0A0F9CVH9_9ZZZZ</name>
<gene>
    <name evidence="1" type="ORF">LCGC14_2276310</name>
</gene>